<keyword evidence="7" id="KW-0653">Protein transport</keyword>
<dbReference type="PRINTS" id="PR01853">
    <property type="entry name" value="YAJCTRNLCASE"/>
</dbReference>
<evidence type="ECO:0000256" key="9">
    <source>
        <dbReference type="ARBA" id="ARBA00023010"/>
    </source>
</evidence>
<keyword evidence="6 11" id="KW-0812">Transmembrane</keyword>
<keyword evidence="8 11" id="KW-1133">Transmembrane helix</keyword>
<evidence type="ECO:0000256" key="7">
    <source>
        <dbReference type="ARBA" id="ARBA00022927"/>
    </source>
</evidence>
<evidence type="ECO:0000256" key="3">
    <source>
        <dbReference type="ARBA" id="ARBA00014962"/>
    </source>
</evidence>
<protein>
    <recommendedName>
        <fullName evidence="3">Sec translocon accessory complex subunit YajC</fullName>
    </recommendedName>
</protein>
<feature type="transmembrane region" description="Helical" evidence="11">
    <location>
        <begin position="23"/>
        <end position="42"/>
    </location>
</feature>
<dbReference type="Pfam" id="PF02699">
    <property type="entry name" value="YajC"/>
    <property type="match status" value="1"/>
</dbReference>
<comment type="subcellular location">
    <subcellularLocation>
        <location evidence="1">Cell membrane</location>
        <topology evidence="1">Single-pass membrane protein</topology>
    </subcellularLocation>
</comment>
<accession>A0A518KCE9</accession>
<evidence type="ECO:0000256" key="1">
    <source>
        <dbReference type="ARBA" id="ARBA00004162"/>
    </source>
</evidence>
<dbReference type="PANTHER" id="PTHR33909">
    <property type="entry name" value="SEC TRANSLOCON ACCESSORY COMPLEX SUBUNIT YAJC"/>
    <property type="match status" value="1"/>
</dbReference>
<sequence length="111" mass="12043">MVVPPWLLLAQDGGGGAAAPNPLLTMLPLLAMGLLAYFLFIVPQRTKQKQFQTMIDNLKENDRIVTTGGLHGVITSVQRDAGRLTLRVDDTTGAKVRVSLWAVDSIVTDDK</sequence>
<dbReference type="NCBIfam" id="TIGR00739">
    <property type="entry name" value="yajC"/>
    <property type="match status" value="1"/>
</dbReference>
<keyword evidence="4" id="KW-0813">Transport</keyword>
<dbReference type="EMBL" id="CP036349">
    <property type="protein sequence ID" value="QDV75467.1"/>
    <property type="molecule type" value="Genomic_DNA"/>
</dbReference>
<keyword evidence="9" id="KW-0811">Translocation</keyword>
<dbReference type="InterPro" id="IPR003849">
    <property type="entry name" value="Preprotein_translocase_YajC"/>
</dbReference>
<dbReference type="SMART" id="SM01323">
    <property type="entry name" value="YajC"/>
    <property type="match status" value="1"/>
</dbReference>
<name>A0A518KCE9_9BACT</name>
<comment type="similarity">
    <text evidence="2">Belongs to the YajC family.</text>
</comment>
<dbReference type="AlphaFoldDB" id="A0A518KCE9"/>
<proteinExistence type="inferred from homology"/>
<evidence type="ECO:0000256" key="5">
    <source>
        <dbReference type="ARBA" id="ARBA00022475"/>
    </source>
</evidence>
<dbReference type="KEGG" id="bmei:Spa11_36850"/>
<keyword evidence="10 11" id="KW-0472">Membrane</keyword>
<evidence type="ECO:0000256" key="11">
    <source>
        <dbReference type="SAM" id="Phobius"/>
    </source>
</evidence>
<keyword evidence="5" id="KW-1003">Cell membrane</keyword>
<keyword evidence="13" id="KW-1185">Reference proteome</keyword>
<evidence type="ECO:0000256" key="8">
    <source>
        <dbReference type="ARBA" id="ARBA00022989"/>
    </source>
</evidence>
<evidence type="ECO:0000313" key="13">
    <source>
        <dbReference type="Proteomes" id="UP000316426"/>
    </source>
</evidence>
<reference evidence="12 13" key="1">
    <citation type="submission" date="2019-02" db="EMBL/GenBank/DDBJ databases">
        <title>Deep-cultivation of Planctomycetes and their phenomic and genomic characterization uncovers novel biology.</title>
        <authorList>
            <person name="Wiegand S."/>
            <person name="Jogler M."/>
            <person name="Boedeker C."/>
            <person name="Pinto D."/>
            <person name="Vollmers J."/>
            <person name="Rivas-Marin E."/>
            <person name="Kohn T."/>
            <person name="Peeters S.H."/>
            <person name="Heuer A."/>
            <person name="Rast P."/>
            <person name="Oberbeckmann S."/>
            <person name="Bunk B."/>
            <person name="Jeske O."/>
            <person name="Meyerdierks A."/>
            <person name="Storesund J.E."/>
            <person name="Kallscheuer N."/>
            <person name="Luecker S."/>
            <person name="Lage O.M."/>
            <person name="Pohl T."/>
            <person name="Merkel B.J."/>
            <person name="Hornburger P."/>
            <person name="Mueller R.-W."/>
            <person name="Bruemmer F."/>
            <person name="Labrenz M."/>
            <person name="Spormann A.M."/>
            <person name="Op den Camp H."/>
            <person name="Overmann J."/>
            <person name="Amann R."/>
            <person name="Jetten M.S.M."/>
            <person name="Mascher T."/>
            <person name="Medema M.H."/>
            <person name="Devos D.P."/>
            <person name="Kaster A.-K."/>
            <person name="Ovreas L."/>
            <person name="Rohde M."/>
            <person name="Galperin M.Y."/>
            <person name="Jogler C."/>
        </authorList>
    </citation>
    <scope>NUCLEOTIDE SEQUENCE [LARGE SCALE GENOMIC DNA]</scope>
    <source>
        <strain evidence="12 13">Spa11</strain>
    </source>
</reference>
<evidence type="ECO:0000313" key="12">
    <source>
        <dbReference type="EMBL" id="QDV75467.1"/>
    </source>
</evidence>
<organism evidence="12 13">
    <name type="scientific">Botrimarina mediterranea</name>
    <dbReference type="NCBI Taxonomy" id="2528022"/>
    <lineage>
        <taxon>Bacteria</taxon>
        <taxon>Pseudomonadati</taxon>
        <taxon>Planctomycetota</taxon>
        <taxon>Planctomycetia</taxon>
        <taxon>Pirellulales</taxon>
        <taxon>Lacipirellulaceae</taxon>
        <taxon>Botrimarina</taxon>
    </lineage>
</organism>
<dbReference type="GO" id="GO:0015031">
    <property type="term" value="P:protein transport"/>
    <property type="evidence" value="ECO:0007669"/>
    <property type="project" value="UniProtKB-KW"/>
</dbReference>
<gene>
    <name evidence="12" type="ORF">Spa11_36850</name>
</gene>
<evidence type="ECO:0000256" key="6">
    <source>
        <dbReference type="ARBA" id="ARBA00022692"/>
    </source>
</evidence>
<dbReference type="PANTHER" id="PTHR33909:SF1">
    <property type="entry name" value="SEC TRANSLOCON ACCESSORY COMPLEX SUBUNIT YAJC"/>
    <property type="match status" value="1"/>
</dbReference>
<evidence type="ECO:0000256" key="2">
    <source>
        <dbReference type="ARBA" id="ARBA00006742"/>
    </source>
</evidence>
<evidence type="ECO:0000256" key="4">
    <source>
        <dbReference type="ARBA" id="ARBA00022448"/>
    </source>
</evidence>
<dbReference type="GO" id="GO:0005886">
    <property type="term" value="C:plasma membrane"/>
    <property type="evidence" value="ECO:0007669"/>
    <property type="project" value="UniProtKB-SubCell"/>
</dbReference>
<evidence type="ECO:0000256" key="10">
    <source>
        <dbReference type="ARBA" id="ARBA00023136"/>
    </source>
</evidence>
<dbReference type="Proteomes" id="UP000316426">
    <property type="component" value="Chromosome"/>
</dbReference>